<sequence>MPALGSLYVHERPVGHSEFKIGQSYYQDLIEQIHLEASAQTTILMIFVGPCKVKCGSSKRLKKATAKRCITSKLRVGPEADNNLRNGTVLWWKENDLEVVELMSHDPLVRKFRSSGKKLPDELYVFVQLDYWIPGVPSEFVFRGRFHSTTMADIQAHPLVAAMYQPFMSIFSYQEFKDVLQTLHAALSVAAPVSGQESTSAQASGHAVNDVPCNAATKGKLADAIVEVDIETDDDTVVEDINWDHYIDISDYEDSEDASTCRSPNGTVEQTDNEDSVVTDFNSCS</sequence>
<evidence type="ECO:0000313" key="3">
    <source>
        <dbReference type="Proteomes" id="UP000001194"/>
    </source>
</evidence>
<organism evidence="3">
    <name type="scientific">Laccaria bicolor (strain S238N-H82 / ATCC MYA-4686)</name>
    <name type="common">Bicoloured deceiver</name>
    <name type="synonym">Laccaria laccata var. bicolor</name>
    <dbReference type="NCBI Taxonomy" id="486041"/>
    <lineage>
        <taxon>Eukaryota</taxon>
        <taxon>Fungi</taxon>
        <taxon>Dikarya</taxon>
        <taxon>Basidiomycota</taxon>
        <taxon>Agaricomycotina</taxon>
        <taxon>Agaricomycetes</taxon>
        <taxon>Agaricomycetidae</taxon>
        <taxon>Agaricales</taxon>
        <taxon>Agaricineae</taxon>
        <taxon>Hydnangiaceae</taxon>
        <taxon>Laccaria</taxon>
    </lineage>
</organism>
<dbReference type="Proteomes" id="UP000001194">
    <property type="component" value="Unassembled WGS sequence"/>
</dbReference>
<dbReference type="GeneID" id="6073995"/>
<dbReference type="RefSeq" id="XP_001878544.1">
    <property type="nucleotide sequence ID" value="XM_001878509.1"/>
</dbReference>
<protein>
    <submittedName>
        <fullName evidence="2">Predicted protein</fullName>
    </submittedName>
</protein>
<dbReference type="AlphaFoldDB" id="B0D394"/>
<gene>
    <name evidence="2" type="ORF">LACBIDRAFT_315819</name>
</gene>
<proteinExistence type="predicted"/>
<accession>B0D394</accession>
<dbReference type="InParanoid" id="B0D394"/>
<feature type="region of interest" description="Disordered" evidence="1">
    <location>
        <begin position="254"/>
        <end position="285"/>
    </location>
</feature>
<evidence type="ECO:0000256" key="1">
    <source>
        <dbReference type="SAM" id="MobiDB-lite"/>
    </source>
</evidence>
<dbReference type="OrthoDB" id="10323433at2759"/>
<keyword evidence="3" id="KW-1185">Reference proteome</keyword>
<feature type="compositionally biased region" description="Polar residues" evidence="1">
    <location>
        <begin position="258"/>
        <end position="270"/>
    </location>
</feature>
<evidence type="ECO:0000313" key="2">
    <source>
        <dbReference type="EMBL" id="EDR11243.1"/>
    </source>
</evidence>
<dbReference type="HOGENOM" id="CLU_987175_0_0_1"/>
<reference evidence="2 3" key="1">
    <citation type="journal article" date="2008" name="Nature">
        <title>The genome of Laccaria bicolor provides insights into mycorrhizal symbiosis.</title>
        <authorList>
            <person name="Martin F."/>
            <person name="Aerts A."/>
            <person name="Ahren D."/>
            <person name="Brun A."/>
            <person name="Danchin E.G.J."/>
            <person name="Duchaussoy F."/>
            <person name="Gibon J."/>
            <person name="Kohler A."/>
            <person name="Lindquist E."/>
            <person name="Pereda V."/>
            <person name="Salamov A."/>
            <person name="Shapiro H.J."/>
            <person name="Wuyts J."/>
            <person name="Blaudez D."/>
            <person name="Buee M."/>
            <person name="Brokstein P."/>
            <person name="Canbaeck B."/>
            <person name="Cohen D."/>
            <person name="Courty P.E."/>
            <person name="Coutinho P.M."/>
            <person name="Delaruelle C."/>
            <person name="Detter J.C."/>
            <person name="Deveau A."/>
            <person name="DiFazio S."/>
            <person name="Duplessis S."/>
            <person name="Fraissinet-Tachet L."/>
            <person name="Lucic E."/>
            <person name="Frey-Klett P."/>
            <person name="Fourrey C."/>
            <person name="Feussner I."/>
            <person name="Gay G."/>
            <person name="Grimwood J."/>
            <person name="Hoegger P.J."/>
            <person name="Jain P."/>
            <person name="Kilaru S."/>
            <person name="Labbe J."/>
            <person name="Lin Y.C."/>
            <person name="Legue V."/>
            <person name="Le Tacon F."/>
            <person name="Marmeisse R."/>
            <person name="Melayah D."/>
            <person name="Montanini B."/>
            <person name="Muratet M."/>
            <person name="Nehls U."/>
            <person name="Niculita-Hirzel H."/>
            <person name="Oudot-Le Secq M.P."/>
            <person name="Peter M."/>
            <person name="Quesneville H."/>
            <person name="Rajashekar B."/>
            <person name="Reich M."/>
            <person name="Rouhier N."/>
            <person name="Schmutz J."/>
            <person name="Yin T."/>
            <person name="Chalot M."/>
            <person name="Henrissat B."/>
            <person name="Kuees U."/>
            <person name="Lucas S."/>
            <person name="Van de Peer Y."/>
            <person name="Podila G.K."/>
            <person name="Polle A."/>
            <person name="Pukkila P.J."/>
            <person name="Richardson P.M."/>
            <person name="Rouze P."/>
            <person name="Sanders I.R."/>
            <person name="Stajich J.E."/>
            <person name="Tunlid A."/>
            <person name="Tuskan G."/>
            <person name="Grigoriev I.V."/>
        </authorList>
    </citation>
    <scope>NUCLEOTIDE SEQUENCE [LARGE SCALE GENOMIC DNA]</scope>
    <source>
        <strain evidence="3">S238N-H82 / ATCC MYA-4686</strain>
    </source>
</reference>
<name>B0D394_LACBS</name>
<dbReference type="KEGG" id="lbc:LACBIDRAFT_315819"/>
<dbReference type="EMBL" id="DS547096">
    <property type="protein sequence ID" value="EDR11243.1"/>
    <property type="molecule type" value="Genomic_DNA"/>
</dbReference>